<dbReference type="InterPro" id="IPR052698">
    <property type="entry name" value="MoCofactor_Util/Proc"/>
</dbReference>
<dbReference type="EMBL" id="BMQS01000005">
    <property type="protein sequence ID" value="GGT92098.1"/>
    <property type="molecule type" value="Genomic_DNA"/>
</dbReference>
<dbReference type="PANTHER" id="PTHR30388">
    <property type="entry name" value="ALDEHYDE OXIDOREDUCTASE MOLYBDENUM COFACTOR ASSEMBLY PROTEIN"/>
    <property type="match status" value="1"/>
</dbReference>
<reference evidence="4" key="2">
    <citation type="submission" date="2018-04" db="EMBL/GenBank/DDBJ databases">
        <title>Complete genome sequence of Sulfodiicoccus acidiphilus strain HS-1.</title>
        <authorList>
            <person name="Sakai H.D."/>
            <person name="Kurosawa N."/>
        </authorList>
    </citation>
    <scope>NUCLEOTIDE SEQUENCE [LARGE SCALE GENOMIC DNA]</scope>
    <source>
        <strain evidence="4">HS-1</strain>
    </source>
</reference>
<evidence type="ECO:0000313" key="3">
    <source>
        <dbReference type="EMBL" id="GGT92098.1"/>
    </source>
</evidence>
<dbReference type="AlphaFoldDB" id="A0A348B1G0"/>
<sequence length="204" mass="22063">MFNTFYPSSLVWPMRMVVFSSSAEAEMEEPVVCDANRVTVDASKCKGSSISVAPFVARFAKEVGFHVTVVDPFAQEGTYHADVVIRGTTFEVEDEVVRGAYSVVATRHVYDTWAVMKSVFGGAKEVAVVMSVRRAQVILRRLLQAGLTREQLARLRLPAGLDLGASNEREIALSIVAEALAAERGGTGRPLSQLKDIGSVVGSL</sequence>
<dbReference type="KEGG" id="sacd:HS1genome_0401"/>
<dbReference type="InterPro" id="IPR027051">
    <property type="entry name" value="XdhC_Rossmann_dom"/>
</dbReference>
<reference evidence="2" key="3">
    <citation type="journal article" date="2019" name="BMC Res. Notes">
        <title>Complete genome sequence of the Sulfodiicoccus acidiphilus strain HS-1T, the first crenarchaeon that lacks polB3, isolated from an acidic hot spring in Ohwaku-dani, Hakone, Japan.</title>
        <authorList>
            <person name="Sakai H.D."/>
            <person name="Kurosawa N."/>
        </authorList>
    </citation>
    <scope>NUCLEOTIDE SEQUENCE</scope>
    <source>
        <strain evidence="2">HS-1</strain>
    </source>
</reference>
<dbReference type="Pfam" id="PF13478">
    <property type="entry name" value="XdhC_C"/>
    <property type="match status" value="1"/>
</dbReference>
<dbReference type="Gene3D" id="3.40.50.720">
    <property type="entry name" value="NAD(P)-binding Rossmann-like Domain"/>
    <property type="match status" value="1"/>
</dbReference>
<evidence type="ECO:0000259" key="1">
    <source>
        <dbReference type="Pfam" id="PF13478"/>
    </source>
</evidence>
<name>A0A348B1G0_9CREN</name>
<dbReference type="Proteomes" id="UP000276741">
    <property type="component" value="Chromosome"/>
</dbReference>
<evidence type="ECO:0000313" key="4">
    <source>
        <dbReference type="Proteomes" id="UP000276741"/>
    </source>
</evidence>
<reference evidence="3" key="1">
    <citation type="journal article" date="2014" name="Int. J. Syst. Evol. Microbiol.">
        <title>Complete genome sequence of Corynebacterium casei LMG S-19264T (=DSM 44701T), isolated from a smear-ripened cheese.</title>
        <authorList>
            <consortium name="US DOE Joint Genome Institute (JGI-PGF)"/>
            <person name="Walter F."/>
            <person name="Albersmeier A."/>
            <person name="Kalinowski J."/>
            <person name="Ruckert C."/>
        </authorList>
    </citation>
    <scope>NUCLEOTIDE SEQUENCE</scope>
    <source>
        <strain evidence="3">JCM 31740</strain>
    </source>
</reference>
<organism evidence="2 4">
    <name type="scientific">Sulfodiicoccus acidiphilus</name>
    <dbReference type="NCBI Taxonomy" id="1670455"/>
    <lineage>
        <taxon>Archaea</taxon>
        <taxon>Thermoproteota</taxon>
        <taxon>Thermoprotei</taxon>
        <taxon>Sulfolobales</taxon>
        <taxon>Sulfolobaceae</taxon>
        <taxon>Sulfodiicoccus</taxon>
    </lineage>
</organism>
<dbReference type="PANTHER" id="PTHR30388:SF6">
    <property type="entry name" value="XANTHINE DEHYDROGENASE SUBUNIT A-RELATED"/>
    <property type="match status" value="1"/>
</dbReference>
<accession>A0A348B1G0</accession>
<proteinExistence type="predicted"/>
<dbReference type="Proteomes" id="UP000616143">
    <property type="component" value="Unassembled WGS sequence"/>
</dbReference>
<dbReference type="EMBL" id="AP018553">
    <property type="protein sequence ID" value="BBD72012.1"/>
    <property type="molecule type" value="Genomic_DNA"/>
</dbReference>
<reference evidence="3" key="4">
    <citation type="submission" date="2020-09" db="EMBL/GenBank/DDBJ databases">
        <authorList>
            <person name="Sun Q."/>
            <person name="Ohkuma M."/>
        </authorList>
    </citation>
    <scope>NUCLEOTIDE SEQUENCE</scope>
    <source>
        <strain evidence="3">JCM 31740</strain>
    </source>
</reference>
<keyword evidence="4" id="KW-1185">Reference proteome</keyword>
<feature type="domain" description="XdhC Rossmann" evidence="1">
    <location>
        <begin position="52"/>
        <end position="178"/>
    </location>
</feature>
<evidence type="ECO:0000313" key="2">
    <source>
        <dbReference type="EMBL" id="BBD72012.1"/>
    </source>
</evidence>
<gene>
    <name evidence="3" type="ORF">GCM10007116_07390</name>
    <name evidence="2" type="ORF">HS1genome_0401</name>
</gene>
<protein>
    <recommendedName>
        <fullName evidence="1">XdhC Rossmann domain-containing protein</fullName>
    </recommendedName>
</protein>